<evidence type="ECO:0000313" key="1">
    <source>
        <dbReference type="EMBL" id="KAK3088478.1"/>
    </source>
</evidence>
<evidence type="ECO:0000313" key="2">
    <source>
        <dbReference type="Proteomes" id="UP001186944"/>
    </source>
</evidence>
<sequence>MKLLDQSFFLYYRCASANECELLWYQKSSKRNECANFEPNNMYYAAFNCHFCCIEDGCNLASKPQKHTLYIP</sequence>
<proteinExistence type="predicted"/>
<comment type="caution">
    <text evidence="1">The sequence shown here is derived from an EMBL/GenBank/DDBJ whole genome shotgun (WGS) entry which is preliminary data.</text>
</comment>
<keyword evidence="2" id="KW-1185">Reference proteome</keyword>
<dbReference type="Proteomes" id="UP001186944">
    <property type="component" value="Unassembled WGS sequence"/>
</dbReference>
<dbReference type="EMBL" id="VSWD01000011">
    <property type="protein sequence ID" value="KAK3088478.1"/>
    <property type="molecule type" value="Genomic_DNA"/>
</dbReference>
<accession>A0AA88XVH2</accession>
<dbReference type="AlphaFoldDB" id="A0AA88XVH2"/>
<protein>
    <submittedName>
        <fullName evidence="1">Uncharacterized protein</fullName>
    </submittedName>
</protein>
<name>A0AA88XVH2_PINIB</name>
<gene>
    <name evidence="1" type="ORF">FSP39_019675</name>
</gene>
<organism evidence="1 2">
    <name type="scientific">Pinctada imbricata</name>
    <name type="common">Atlantic pearl-oyster</name>
    <name type="synonym">Pinctada martensii</name>
    <dbReference type="NCBI Taxonomy" id="66713"/>
    <lineage>
        <taxon>Eukaryota</taxon>
        <taxon>Metazoa</taxon>
        <taxon>Spiralia</taxon>
        <taxon>Lophotrochozoa</taxon>
        <taxon>Mollusca</taxon>
        <taxon>Bivalvia</taxon>
        <taxon>Autobranchia</taxon>
        <taxon>Pteriomorphia</taxon>
        <taxon>Pterioida</taxon>
        <taxon>Pterioidea</taxon>
        <taxon>Pteriidae</taxon>
        <taxon>Pinctada</taxon>
    </lineage>
</organism>
<reference evidence="1" key="1">
    <citation type="submission" date="2019-08" db="EMBL/GenBank/DDBJ databases">
        <title>The improved chromosome-level genome for the pearl oyster Pinctada fucata martensii using PacBio sequencing and Hi-C.</title>
        <authorList>
            <person name="Zheng Z."/>
        </authorList>
    </citation>
    <scope>NUCLEOTIDE SEQUENCE</scope>
    <source>
        <strain evidence="1">ZZ-2019</strain>
        <tissue evidence="1">Adductor muscle</tissue>
    </source>
</reference>